<dbReference type="InterPro" id="IPR008547">
    <property type="entry name" value="DUF829_TMEM53"/>
</dbReference>
<organism evidence="8">
    <name type="scientific">Neodiprion lecontei</name>
    <name type="common">Redheaded pine sawfly</name>
    <dbReference type="NCBI Taxonomy" id="441921"/>
    <lineage>
        <taxon>Eukaryota</taxon>
        <taxon>Metazoa</taxon>
        <taxon>Ecdysozoa</taxon>
        <taxon>Arthropoda</taxon>
        <taxon>Hexapoda</taxon>
        <taxon>Insecta</taxon>
        <taxon>Pterygota</taxon>
        <taxon>Neoptera</taxon>
        <taxon>Endopterygota</taxon>
        <taxon>Hymenoptera</taxon>
        <taxon>Tenthredinoidea</taxon>
        <taxon>Diprionidae</taxon>
        <taxon>Diprioninae</taxon>
        <taxon>Neodiprion</taxon>
    </lineage>
</organism>
<dbReference type="PANTHER" id="PTHR12265:SF30">
    <property type="entry name" value="TRANSMEMBRANE PROTEIN 53"/>
    <property type="match status" value="1"/>
</dbReference>
<dbReference type="SUPFAM" id="SSF53474">
    <property type="entry name" value="alpha/beta-Hydrolases"/>
    <property type="match status" value="1"/>
</dbReference>
<keyword evidence="7" id="KW-1185">Reference proteome</keyword>
<evidence type="ECO:0000256" key="2">
    <source>
        <dbReference type="ARBA" id="ARBA00022692"/>
    </source>
</evidence>
<dbReference type="Proteomes" id="UP000829291">
    <property type="component" value="Chromosome 3"/>
</dbReference>
<comment type="subcellular location">
    <subcellularLocation>
        <location evidence="6">Nucleus outer membrane</location>
        <topology evidence="6">Single-pass membrane protein</topology>
    </subcellularLocation>
</comment>
<accession>A0A6J0B8P3</accession>
<dbReference type="InterPro" id="IPR029058">
    <property type="entry name" value="AB_hydrolase_fold"/>
</dbReference>
<gene>
    <name evidence="8" type="primary">LOC107217527</name>
</gene>
<evidence type="ECO:0000256" key="5">
    <source>
        <dbReference type="ARBA" id="ARBA00023242"/>
    </source>
</evidence>
<dbReference type="Gene3D" id="3.40.50.1820">
    <property type="entry name" value="alpha/beta hydrolase"/>
    <property type="match status" value="1"/>
</dbReference>
<evidence type="ECO:0000256" key="1">
    <source>
        <dbReference type="ARBA" id="ARBA00007387"/>
    </source>
</evidence>
<reference evidence="8" key="1">
    <citation type="submission" date="2025-08" db="UniProtKB">
        <authorList>
            <consortium name="RefSeq"/>
        </authorList>
    </citation>
    <scope>IDENTIFICATION</scope>
    <source>
        <tissue evidence="8">Thorax and Abdomen</tissue>
    </source>
</reference>
<dbReference type="AlphaFoldDB" id="A0A6J0B8P3"/>
<protein>
    <submittedName>
        <fullName evidence="8">Transmembrane protein 53</fullName>
    </submittedName>
</protein>
<dbReference type="KEGG" id="nlo:107217527"/>
<dbReference type="GO" id="GO:0005640">
    <property type="term" value="C:nuclear outer membrane"/>
    <property type="evidence" value="ECO:0007669"/>
    <property type="project" value="UniProtKB-SubCell"/>
</dbReference>
<name>A0A6J0B8P3_NEOLC</name>
<keyword evidence="3" id="KW-1133">Transmembrane helix</keyword>
<dbReference type="PANTHER" id="PTHR12265">
    <property type="entry name" value="TRANSMEMBRANE PROTEIN 53"/>
    <property type="match status" value="1"/>
</dbReference>
<evidence type="ECO:0000256" key="4">
    <source>
        <dbReference type="ARBA" id="ARBA00023136"/>
    </source>
</evidence>
<evidence type="ECO:0000256" key="3">
    <source>
        <dbReference type="ARBA" id="ARBA00022989"/>
    </source>
</evidence>
<evidence type="ECO:0000313" key="7">
    <source>
        <dbReference type="Proteomes" id="UP000829291"/>
    </source>
</evidence>
<dbReference type="GeneID" id="107217527"/>
<evidence type="ECO:0000313" key="8">
    <source>
        <dbReference type="RefSeq" id="XP_015510577.1"/>
    </source>
</evidence>
<dbReference type="InParanoid" id="A0A6J0B8P3"/>
<keyword evidence="2 8" id="KW-0812">Transmembrane</keyword>
<comment type="similarity">
    <text evidence="1">Belongs to the TMEM53 family.</text>
</comment>
<evidence type="ECO:0000256" key="6">
    <source>
        <dbReference type="ARBA" id="ARBA00034303"/>
    </source>
</evidence>
<dbReference type="RefSeq" id="XP_015510577.1">
    <property type="nucleotide sequence ID" value="XM_015655091.2"/>
</dbReference>
<dbReference type="OrthoDB" id="77878at2759"/>
<keyword evidence="5" id="KW-0539">Nucleus</keyword>
<proteinExistence type="inferred from homology"/>
<dbReference type="FunCoup" id="A0A6J0B8P3">
    <property type="interactions" value="67"/>
</dbReference>
<dbReference type="Pfam" id="PF05705">
    <property type="entry name" value="DUF829"/>
    <property type="match status" value="1"/>
</dbReference>
<keyword evidence="4" id="KW-0472">Membrane</keyword>
<sequence length="322" mass="36868">MSEQDDLEYYIKFPTPYPPAPKDPSSGNTTAEPHEEFVFVYDEDKLPVVILLGWAGCQDKYLAKYSAIYEEKSCVTLRYTAPVECLFWKRYRMRDIGRRLVQVIADMNLHEHPIFFHVFSNGGAFLYQHVSFAMQQLETPLKVKGVIFDSAPGERRISSLFRAISAILGGHPFTNIPMSFVITIFLSILWLFEVIAQSLKEGCPIPTNPIALAEETHSWPQLFLYSNTDDLIPAKDVEKFASRRAARGVRVQMVRFTDSPHVKHYAAYREVYINIVCTFIHECLIPDNSSDLKEASHHREPAERPRLTKRVVLPSEASKPLM</sequence>